<reference evidence="2 3" key="1">
    <citation type="submission" date="2009-08" db="EMBL/GenBank/DDBJ databases">
        <title>The draft genome of Rhodobacter sp. SW2.</title>
        <authorList>
            <consortium name="US DOE Joint Genome Institute (JGI-PGF)"/>
            <person name="Lucas S."/>
            <person name="Copeland A."/>
            <person name="Lapidus A."/>
            <person name="Glavina del Rio T."/>
            <person name="Tice H."/>
            <person name="Bruce D."/>
            <person name="Goodwin L."/>
            <person name="Pitluck S."/>
            <person name="Larimer F."/>
            <person name="Land M.L."/>
            <person name="Hauser L."/>
            <person name="Emerson D."/>
        </authorList>
    </citation>
    <scope>NUCLEOTIDE SEQUENCE [LARGE SCALE GENOMIC DNA]</scope>
    <source>
        <strain evidence="2 3">SW2</strain>
    </source>
</reference>
<dbReference type="RefSeq" id="WP_008026826.1">
    <property type="nucleotide sequence ID" value="NZ_ACYY01000001.1"/>
</dbReference>
<comment type="caution">
    <text evidence="2">The sequence shown here is derived from an EMBL/GenBank/DDBJ whole genome shotgun (WGS) entry which is preliminary data.</text>
</comment>
<organism evidence="2 3">
    <name type="scientific">Rhodobacter ferrooxidans</name>
    <dbReference type="NCBI Taxonomy" id="371731"/>
    <lineage>
        <taxon>Bacteria</taxon>
        <taxon>Pseudomonadati</taxon>
        <taxon>Pseudomonadota</taxon>
        <taxon>Alphaproteobacteria</taxon>
        <taxon>Rhodobacterales</taxon>
        <taxon>Rhodobacter group</taxon>
        <taxon>Rhodobacter</taxon>
    </lineage>
</organism>
<proteinExistence type="predicted"/>
<feature type="chain" id="PRO_5002991282" evidence="1">
    <location>
        <begin position="18"/>
        <end position="109"/>
    </location>
</feature>
<dbReference type="OrthoDB" id="7727934at2"/>
<dbReference type="Proteomes" id="UP000010121">
    <property type="component" value="Unassembled WGS sequence"/>
</dbReference>
<evidence type="ECO:0000313" key="2">
    <source>
        <dbReference type="EMBL" id="EEW26799.1"/>
    </source>
</evidence>
<sequence>MRLSALVVALAPSLALATPFDGRYDMADCQNPYSDGKVEVQGDAITFYETRCALSNPTAVADMAGATFYDGACSGEGQTWARRMLLSRGIGGELVVIDADGTYIYQPCP</sequence>
<evidence type="ECO:0000256" key="1">
    <source>
        <dbReference type="SAM" id="SignalP"/>
    </source>
</evidence>
<feature type="signal peptide" evidence="1">
    <location>
        <begin position="1"/>
        <end position="17"/>
    </location>
</feature>
<dbReference type="AlphaFoldDB" id="C8RW56"/>
<keyword evidence="3" id="KW-1185">Reference proteome</keyword>
<dbReference type="EMBL" id="ACYY01000001">
    <property type="protein sequence ID" value="EEW26799.1"/>
    <property type="molecule type" value="Genomic_DNA"/>
</dbReference>
<evidence type="ECO:0000313" key="3">
    <source>
        <dbReference type="Proteomes" id="UP000010121"/>
    </source>
</evidence>
<accession>C8RW56</accession>
<keyword evidence="1" id="KW-0732">Signal</keyword>
<name>C8RW56_9RHOB</name>
<dbReference type="eggNOG" id="ENOG5033MBU">
    <property type="taxonomic scope" value="Bacteria"/>
</dbReference>
<protein>
    <submittedName>
        <fullName evidence="2">Uncharacterized protein</fullName>
    </submittedName>
</protein>
<gene>
    <name evidence="2" type="ORF">Rsw2DRAFT_0034</name>
</gene>